<feature type="region of interest" description="Disordered" evidence="1">
    <location>
        <begin position="71"/>
        <end position="91"/>
    </location>
</feature>
<sequence length="91" mass="10097">MRRRCVGNIPGERVCTTLVVRCSSNEDRDECSSFVRESFRDAFHQKYIPKLSYSRKERECDHDARRFEGDCNPGSTAGRGLNPAGGALGGG</sequence>
<name>A0A2Z7AM45_9LAMI</name>
<gene>
    <name evidence="2" type="ORF">F511_08861</name>
</gene>
<evidence type="ECO:0000313" key="3">
    <source>
        <dbReference type="Proteomes" id="UP000250235"/>
    </source>
</evidence>
<reference evidence="2 3" key="1">
    <citation type="journal article" date="2015" name="Proc. Natl. Acad. Sci. U.S.A.">
        <title>The resurrection genome of Boea hygrometrica: A blueprint for survival of dehydration.</title>
        <authorList>
            <person name="Xiao L."/>
            <person name="Yang G."/>
            <person name="Zhang L."/>
            <person name="Yang X."/>
            <person name="Zhao S."/>
            <person name="Ji Z."/>
            <person name="Zhou Q."/>
            <person name="Hu M."/>
            <person name="Wang Y."/>
            <person name="Chen M."/>
            <person name="Xu Y."/>
            <person name="Jin H."/>
            <person name="Xiao X."/>
            <person name="Hu G."/>
            <person name="Bao F."/>
            <person name="Hu Y."/>
            <person name="Wan P."/>
            <person name="Li L."/>
            <person name="Deng X."/>
            <person name="Kuang T."/>
            <person name="Xiang C."/>
            <person name="Zhu J.K."/>
            <person name="Oliver M.J."/>
            <person name="He Y."/>
        </authorList>
    </citation>
    <scope>NUCLEOTIDE SEQUENCE [LARGE SCALE GENOMIC DNA]</scope>
    <source>
        <strain evidence="3">cv. XS01</strain>
    </source>
</reference>
<dbReference type="AlphaFoldDB" id="A0A2Z7AM45"/>
<protein>
    <submittedName>
        <fullName evidence="2">Uncharacterized protein</fullName>
    </submittedName>
</protein>
<accession>A0A2Z7AM45</accession>
<keyword evidence="3" id="KW-1185">Reference proteome</keyword>
<organism evidence="2 3">
    <name type="scientific">Dorcoceras hygrometricum</name>
    <dbReference type="NCBI Taxonomy" id="472368"/>
    <lineage>
        <taxon>Eukaryota</taxon>
        <taxon>Viridiplantae</taxon>
        <taxon>Streptophyta</taxon>
        <taxon>Embryophyta</taxon>
        <taxon>Tracheophyta</taxon>
        <taxon>Spermatophyta</taxon>
        <taxon>Magnoliopsida</taxon>
        <taxon>eudicotyledons</taxon>
        <taxon>Gunneridae</taxon>
        <taxon>Pentapetalae</taxon>
        <taxon>asterids</taxon>
        <taxon>lamiids</taxon>
        <taxon>Lamiales</taxon>
        <taxon>Gesneriaceae</taxon>
        <taxon>Didymocarpoideae</taxon>
        <taxon>Trichosporeae</taxon>
        <taxon>Loxocarpinae</taxon>
        <taxon>Dorcoceras</taxon>
    </lineage>
</organism>
<dbReference type="Proteomes" id="UP000250235">
    <property type="component" value="Unassembled WGS sequence"/>
</dbReference>
<proteinExistence type="predicted"/>
<evidence type="ECO:0000256" key="1">
    <source>
        <dbReference type="SAM" id="MobiDB-lite"/>
    </source>
</evidence>
<dbReference type="EMBL" id="KV014016">
    <property type="protein sequence ID" value="KZV22881.1"/>
    <property type="molecule type" value="Genomic_DNA"/>
</dbReference>
<evidence type="ECO:0000313" key="2">
    <source>
        <dbReference type="EMBL" id="KZV22881.1"/>
    </source>
</evidence>